<dbReference type="Pfam" id="PF04548">
    <property type="entry name" value="AIG1"/>
    <property type="match status" value="1"/>
</dbReference>
<dbReference type="InterPro" id="IPR003961">
    <property type="entry name" value="FN3_dom"/>
</dbReference>
<sequence length="1787" mass="200448">MADTEVSAVEKPALGRPLYLGMLYDCRTDTSVPGIILWDNETLKRDVETKMQPRTEFRIVASDSIEDKVSALNISASLKASFLGGLVEADGSALFLKDSKKSGNQARVTLQYSTTTKFEHLTMSQLGAENVSYPAVFEQGTATHVVTAVLYGAQAFFVFDREVSASETVQKIEGNMKLMIEKIPKISGGGEVSGKMDKSKTFSAEDFRCTFYGDFSLENNPVNYQDAMQIYSTLPNRLGENGEKAVPVRVWLYPLTKLDSRAAKLVREISLALVYDAQAAMEHLTELDVRCNDLVKNLISTTFPEIKRKIQQFQDLCKQHRQTFQKALARVLPAIRGGGKEEGVLVDLLTSLAKSPFCAQRLNEFMDMKQQEMNFVNSYLRVLQGVEVISSQSELQQIVLDPRHDFVLCFTLTSLQDEESYLSDLNIWLRREFMEKTHHLSSRSKQWFENEKIRQKARNSARPFSDFARVNNSNGKTRFIVASIPDRDNPGASIFLYEKAELASSNFEPPSKPLPPVIDGISHDSVRLTFKPAESGRASIASYRVEYRIVGQENWVTVNTKDKPETFTVTGLAPNTEYQFRYAAVSKPGLSHSSDGSDAVKTLPTSAPGKPKKVAVGSSTITLCWERPSIVGVGAALQEYRVEYTEEAGGDSHREMTSRWSEQRTGARTESFQVNGLRPRTVHRFRVTAVCADGAMSRPSEETSLSTLKVWENLPVTTEPSDENAAVVMPALGRPFQLGMLYDCRSDTLLPGVTLWDAAAIEKDVVIRVEPKCESQLITSDFIADKVAALSLAASLKASFLGGLVEVGGSAGYLMDTKTFPNQARVTLHYSTETRHETLTMNHLGAENVSDPAVLDQGSATHAVGAVLYGAQAFFVFDQKAPLSENIQAIEENMQRIIEKIPKTAGKGEGAVKLDEETKVNAESFRCTFHSDFSLESKPKTYQDALKIYSTLPKRLGENGEKAVPVRVWLYPLKQLDSRAAQMVREVHAEEISHIETTLQQLIECDVSCNDLMKDKTTTTFPEMKRKFQSFKVLCMKYRQLFQKQLSAILPSLRRGESREDALMDTLTSILQSPFSVQHLTEFLGIKQQELNYVKFLLNLLKDVDIISSTNELQKNVLDPTHKNVVQFTFTSLHEETYLTDLKRWLCAPFTRKTYDPAPTPSSSGSVKAESEQWFKCAAIARKVHESAKTFSDFTKVNKSSGASRFIVASVPDESNPGASIYLYENGVLINTQFEPPSQPFPPLIDGISHDSVRLTFNPAESGRDVISSYWVEYRVVGQESWITVDTKDKRETFLVTGLAPKTEYQFRYAAVSKPGLSESSDVSDAVKTFPTSPPRKPVKAAVESSTVTVRWQRPSIIGDGASIAEYRVEYKEEAGDGIHEGKDKWSEMRTGNKTESCQISGLRPQTRYRVRVSAVCADGAMSDPSEETVLETGSERVNRNPSACSSLEKSRPWLGATASAAPGDAGRYTGESQLRIVLVGKTGAGKSATGNTILGRKEFESKLSENSVTTACLKKVGAWQGREVVIVDTPGIFDTRVSVEETCQEISRCIVASSPGPHAIVFVMQLSRYTDEEKQAVKRIQDIFGAEATRYMILLLTRKEDLQGTRLENFLNKSDDQGINELMDKFGRRFCAFNNGATGEERDAQVNELMLMVEKMVQENGGTCYDNDMYKFAEQKLQEETEKLKRNYTEQLRRERENIKQEYEEKLKKFKEEHREEKDTLLWQKELAEKEKRLRDEQQRQLSERESFYAMRQANAREEAESSFMWEMLKAVFQYVFDVVVQWFKK</sequence>
<reference evidence="7" key="2">
    <citation type="submission" date="2025-09" db="UniProtKB">
        <authorList>
            <consortium name="Ensembl"/>
        </authorList>
    </citation>
    <scope>IDENTIFICATION</scope>
</reference>
<dbReference type="GeneTree" id="ENSGT00390000014380"/>
<dbReference type="PANTHER" id="PTHR31594:SF16">
    <property type="entry name" value="SI:CH211-281L24.3"/>
    <property type="match status" value="1"/>
</dbReference>
<dbReference type="CDD" id="cd00063">
    <property type="entry name" value="FN3"/>
    <property type="match status" value="4"/>
</dbReference>
<feature type="domain" description="Fibronectin type-III" evidence="5">
    <location>
        <begin position="1239"/>
        <end position="1332"/>
    </location>
</feature>
<name>A0A8D0G7G2_SPHPU</name>
<evidence type="ECO:0000259" key="6">
    <source>
        <dbReference type="PROSITE" id="PS51720"/>
    </source>
</evidence>
<feature type="domain" description="Fibronectin type-III" evidence="5">
    <location>
        <begin position="1334"/>
        <end position="1436"/>
    </location>
</feature>
<dbReference type="InterPro" id="IPR013783">
    <property type="entry name" value="Ig-like_fold"/>
</dbReference>
<evidence type="ECO:0000256" key="2">
    <source>
        <dbReference type="ARBA" id="ARBA00022741"/>
    </source>
</evidence>
<proteinExistence type="inferred from homology"/>
<dbReference type="SUPFAM" id="SSF52540">
    <property type="entry name" value="P-loop containing nucleoside triphosphate hydrolases"/>
    <property type="match status" value="1"/>
</dbReference>
<comment type="similarity">
    <text evidence="1">Belongs to the TRAFAC class TrmE-Era-EngA-EngB-Septin-like GTPase superfamily. AIG1/Toc34/Toc159-like paraseptin GTPase family. IAN subfamily.</text>
</comment>
<dbReference type="PROSITE" id="PS50853">
    <property type="entry name" value="FN3"/>
    <property type="match status" value="4"/>
</dbReference>
<evidence type="ECO:0000313" key="7">
    <source>
        <dbReference type="Ensembl" id="ENSSPUP00000002412.1"/>
    </source>
</evidence>
<dbReference type="PROSITE" id="PS51720">
    <property type="entry name" value="G_AIG1"/>
    <property type="match status" value="1"/>
</dbReference>
<feature type="compositionally biased region" description="Basic and acidic residues" evidence="4">
    <location>
        <begin position="648"/>
        <end position="667"/>
    </location>
</feature>
<dbReference type="InterPro" id="IPR052090">
    <property type="entry name" value="Cytolytic_pore-forming_toxin"/>
</dbReference>
<dbReference type="InterPro" id="IPR036116">
    <property type="entry name" value="FN3_sf"/>
</dbReference>
<dbReference type="InterPro" id="IPR056072">
    <property type="entry name" value="SNTX_MACPF/CDC-like_dom"/>
</dbReference>
<dbReference type="Ensembl" id="ENSSPUT00000002556.1">
    <property type="protein sequence ID" value="ENSSPUP00000002412.1"/>
    <property type="gene ID" value="ENSSPUG00000001872.1"/>
</dbReference>
<dbReference type="InterPro" id="IPR027417">
    <property type="entry name" value="P-loop_NTPase"/>
</dbReference>
<protein>
    <submittedName>
        <fullName evidence="7">Uncharacterized protein</fullName>
    </submittedName>
</protein>
<dbReference type="OMA" id="CCATCLE"/>
<dbReference type="Pfam" id="PF24674">
    <property type="entry name" value="MACPF_SNTX"/>
    <property type="match status" value="1"/>
</dbReference>
<dbReference type="InterPro" id="IPR006703">
    <property type="entry name" value="G_AIG1"/>
</dbReference>
<organism evidence="7 8">
    <name type="scientific">Sphenodon punctatus</name>
    <name type="common">Tuatara</name>
    <name type="synonym">Hatteria punctata</name>
    <dbReference type="NCBI Taxonomy" id="8508"/>
    <lineage>
        <taxon>Eukaryota</taxon>
        <taxon>Metazoa</taxon>
        <taxon>Chordata</taxon>
        <taxon>Craniata</taxon>
        <taxon>Vertebrata</taxon>
        <taxon>Euteleostomi</taxon>
        <taxon>Lepidosauria</taxon>
        <taxon>Sphenodontia</taxon>
        <taxon>Sphenodontidae</taxon>
        <taxon>Sphenodon</taxon>
    </lineage>
</organism>
<feature type="region of interest" description="Disordered" evidence="4">
    <location>
        <begin position="591"/>
        <end position="612"/>
    </location>
</feature>
<evidence type="ECO:0000259" key="5">
    <source>
        <dbReference type="PROSITE" id="PS50853"/>
    </source>
</evidence>
<dbReference type="PANTHER" id="PTHR31594">
    <property type="entry name" value="AIG1-TYPE G DOMAIN-CONTAINING PROTEIN"/>
    <property type="match status" value="1"/>
</dbReference>
<dbReference type="Gene3D" id="3.40.50.300">
    <property type="entry name" value="P-loop containing nucleotide triphosphate hydrolases"/>
    <property type="match status" value="1"/>
</dbReference>
<feature type="domain" description="Fibronectin type-III" evidence="5">
    <location>
        <begin position="607"/>
        <end position="710"/>
    </location>
</feature>
<evidence type="ECO:0000256" key="3">
    <source>
        <dbReference type="SAM" id="Coils"/>
    </source>
</evidence>
<keyword evidence="3" id="KW-0175">Coiled coil</keyword>
<dbReference type="Pfam" id="PF00041">
    <property type="entry name" value="fn3"/>
    <property type="match status" value="4"/>
</dbReference>
<dbReference type="FunFam" id="3.40.50.300:FF:000366">
    <property type="entry name" value="GTPase, IMAP family member 2"/>
    <property type="match status" value="1"/>
</dbReference>
<dbReference type="Pfam" id="PF18078">
    <property type="entry name" value="Thioredoxin_11"/>
    <property type="match status" value="2"/>
</dbReference>
<dbReference type="Gene3D" id="2.60.40.10">
    <property type="entry name" value="Immunoglobulins"/>
    <property type="match status" value="4"/>
</dbReference>
<evidence type="ECO:0000256" key="1">
    <source>
        <dbReference type="ARBA" id="ARBA00008535"/>
    </source>
</evidence>
<feature type="region of interest" description="Disordered" evidence="4">
    <location>
        <begin position="1426"/>
        <end position="1445"/>
    </location>
</feature>
<feature type="region of interest" description="Disordered" evidence="4">
    <location>
        <begin position="648"/>
        <end position="673"/>
    </location>
</feature>
<dbReference type="Pfam" id="PF21109">
    <property type="entry name" value="Stonustoxin_helical"/>
    <property type="match status" value="2"/>
</dbReference>
<dbReference type="GO" id="GO:0005525">
    <property type="term" value="F:GTP binding"/>
    <property type="evidence" value="ECO:0007669"/>
    <property type="project" value="InterPro"/>
</dbReference>
<dbReference type="Proteomes" id="UP000694392">
    <property type="component" value="Unplaced"/>
</dbReference>
<keyword evidence="8" id="KW-1185">Reference proteome</keyword>
<dbReference type="InterPro" id="IPR040581">
    <property type="entry name" value="Thioredoxin_11"/>
</dbReference>
<accession>A0A8D0G7G2</accession>
<dbReference type="InterPro" id="IPR048997">
    <property type="entry name" value="Stonustoxin-like_helical"/>
</dbReference>
<evidence type="ECO:0000313" key="8">
    <source>
        <dbReference type="Proteomes" id="UP000694392"/>
    </source>
</evidence>
<keyword evidence="2" id="KW-0547">Nucleotide-binding</keyword>
<dbReference type="CDD" id="cd01852">
    <property type="entry name" value="AIG1"/>
    <property type="match status" value="1"/>
</dbReference>
<reference evidence="7" key="1">
    <citation type="submission" date="2025-08" db="UniProtKB">
        <authorList>
            <consortium name="Ensembl"/>
        </authorList>
    </citation>
    <scope>IDENTIFICATION</scope>
</reference>
<feature type="domain" description="AIG1-type G" evidence="6">
    <location>
        <begin position="1472"/>
        <end position="1675"/>
    </location>
</feature>
<feature type="domain" description="Fibronectin type-III" evidence="5">
    <location>
        <begin position="512"/>
        <end position="605"/>
    </location>
</feature>
<dbReference type="SUPFAM" id="SSF49265">
    <property type="entry name" value="Fibronectin type III"/>
    <property type="match status" value="2"/>
</dbReference>
<dbReference type="SMART" id="SM00060">
    <property type="entry name" value="FN3"/>
    <property type="match status" value="4"/>
</dbReference>
<evidence type="ECO:0000256" key="4">
    <source>
        <dbReference type="SAM" id="MobiDB-lite"/>
    </source>
</evidence>
<feature type="coiled-coil region" evidence="3">
    <location>
        <begin position="1671"/>
        <end position="1732"/>
    </location>
</feature>